<evidence type="ECO:0000259" key="1">
    <source>
        <dbReference type="Pfam" id="PF00485"/>
    </source>
</evidence>
<proteinExistence type="predicted"/>
<dbReference type="Gene3D" id="3.40.50.300">
    <property type="entry name" value="P-loop containing nucleotide triphosphate hydrolases"/>
    <property type="match status" value="1"/>
</dbReference>
<dbReference type="GO" id="GO:0005524">
    <property type="term" value="F:ATP binding"/>
    <property type="evidence" value="ECO:0007669"/>
    <property type="project" value="InterPro"/>
</dbReference>
<organism evidence="2 3">
    <name type="scientific">Candidatus Colimorpha enterica</name>
    <dbReference type="NCBI Taxonomy" id="3083063"/>
    <lineage>
        <taxon>Bacteria</taxon>
        <taxon>Pseudomonadati</taxon>
        <taxon>Bacteroidota</taxon>
        <taxon>Bacteroidia</taxon>
        <taxon>Bacteroidales</taxon>
        <taxon>Candidatus Colimorpha</taxon>
    </lineage>
</organism>
<protein>
    <recommendedName>
        <fullName evidence="1">Phosphoribulokinase/uridine kinase domain-containing protein</fullName>
    </recommendedName>
</protein>
<evidence type="ECO:0000313" key="3">
    <source>
        <dbReference type="Proteomes" id="UP001139365"/>
    </source>
</evidence>
<dbReference type="InterPro" id="IPR006083">
    <property type="entry name" value="PRK/URK"/>
</dbReference>
<evidence type="ECO:0000313" key="2">
    <source>
        <dbReference type="EMBL" id="MCI5756256.1"/>
    </source>
</evidence>
<feature type="domain" description="Phosphoribulokinase/uridine kinase" evidence="1">
    <location>
        <begin position="48"/>
        <end position="246"/>
    </location>
</feature>
<dbReference type="Proteomes" id="UP001139365">
    <property type="component" value="Unassembled WGS sequence"/>
</dbReference>
<dbReference type="GO" id="GO:0016301">
    <property type="term" value="F:kinase activity"/>
    <property type="evidence" value="ECO:0007669"/>
    <property type="project" value="InterPro"/>
</dbReference>
<accession>A0AAE3K0D4</accession>
<dbReference type="Pfam" id="PF00485">
    <property type="entry name" value="PRK"/>
    <property type="match status" value="1"/>
</dbReference>
<gene>
    <name evidence="2" type="ORF">MR241_08200</name>
</gene>
<reference evidence="2 3" key="1">
    <citation type="submission" date="2022-03" db="EMBL/GenBank/DDBJ databases">
        <title>Metagenome-assembled genomes from swine fecal metagenomes.</title>
        <authorList>
            <person name="Holman D.B."/>
            <person name="Kommadath A."/>
        </authorList>
    </citation>
    <scope>NUCLEOTIDE SEQUENCE [LARGE SCALE GENOMIC DNA]</scope>
    <source>
        <strain evidence="2">SUG147</strain>
    </source>
</reference>
<comment type="caution">
    <text evidence="2">The sequence shown here is derived from an EMBL/GenBank/DDBJ whole genome shotgun (WGS) entry which is preliminary data.</text>
</comment>
<dbReference type="EMBL" id="JALEMU010000131">
    <property type="protein sequence ID" value="MCI5756256.1"/>
    <property type="molecule type" value="Genomic_DNA"/>
</dbReference>
<name>A0AAE3K0D4_9BACT</name>
<dbReference type="InterPro" id="IPR027417">
    <property type="entry name" value="P-loop_NTPase"/>
</dbReference>
<dbReference type="PANTHER" id="PTHR10285">
    <property type="entry name" value="URIDINE KINASE"/>
    <property type="match status" value="1"/>
</dbReference>
<sequence>MIIPMEYIDYRLPDDNAKTLFAATCEMGFRRSVNSAADAVLNRPGLRFIALAGPTCSGKTTTAGILADKLSDAGRTVRSVSIDDFFLDREVLVAEAEKNGTAVDLDSAKAIDIDGLSRFVDCIENGLPGKMPVFDFGTGRRSGYRDFAPSDNDIFIFEGIQAVYPEVVSLFPGQHLLRIFISVTDGIDSPFGNWLPREIRLLRRLVRDSRFRNTDAETTFAHWDGVAANEIRNIEPYRDGCDIKLDSGMAYELPVLKDPAITLLRTVEPSSRHYIRARMLAEKLGGFPDMSEDFVPKDSVLREFIG</sequence>
<dbReference type="AlphaFoldDB" id="A0AAE3K0D4"/>
<dbReference type="SUPFAM" id="SSF52540">
    <property type="entry name" value="P-loop containing nucleoside triphosphate hydrolases"/>
    <property type="match status" value="1"/>
</dbReference>